<dbReference type="CDD" id="cd17470">
    <property type="entry name" value="T3SS_Flik_C"/>
    <property type="match status" value="1"/>
</dbReference>
<keyword evidence="3" id="KW-0969">Cilium</keyword>
<feature type="compositionally biased region" description="Low complexity" evidence="1">
    <location>
        <begin position="316"/>
        <end position="332"/>
    </location>
</feature>
<dbReference type="InterPro" id="IPR021136">
    <property type="entry name" value="Flagellar_hook_control-like_C"/>
</dbReference>
<proteinExistence type="predicted"/>
<evidence type="ECO:0000313" key="3">
    <source>
        <dbReference type="EMBL" id="MBS4213033.1"/>
    </source>
</evidence>
<feature type="compositionally biased region" description="Polar residues" evidence="1">
    <location>
        <begin position="33"/>
        <end position="43"/>
    </location>
</feature>
<evidence type="ECO:0000259" key="2">
    <source>
        <dbReference type="Pfam" id="PF02120"/>
    </source>
</evidence>
<dbReference type="Proteomes" id="UP000679749">
    <property type="component" value="Unassembled WGS sequence"/>
</dbReference>
<keyword evidence="3" id="KW-0282">Flagellum</keyword>
<name>A0A942U639_9BACI</name>
<accession>A0A942U639</accession>
<reference evidence="3" key="1">
    <citation type="submission" date="2021-05" db="EMBL/GenBank/DDBJ databases">
        <title>Novel Bacillus species.</title>
        <authorList>
            <person name="Liu G."/>
        </authorList>
    </citation>
    <scope>NUCLEOTIDE SEQUENCE</scope>
    <source>
        <strain evidence="3">FJAT-49825</strain>
    </source>
</reference>
<sequence>MSSTSHKLSEKASSSKPENQQPSSFMELLNALKNGTDSPQNLISMVDQVLEQPDASNQELDQDSEQQTRDDLLAFISSFFEKTNPALAPLQTTIADDAHNEGKQALPALQTELEGIFGQKKAQELIKSFQEQLKSNQNSVQVQNPLQQPIQFVREQVHQLQNAGETQQNRPASKLESDVDFKNQPFDGKEVIFQSLHRPGESDMTAVKDEPSHLTKVTKEQLAAEVMGLLKNPTHLHKGSDIIEAKFSLTPEHLGEIDIKIVIQKGQVTAQFLADTAHGKEMLDSQMSLLKASLQQQGFQVDKIEVAQSGQTLQNQFSQQDNRSQQDQSQQRQSKKKVNRDEFYQSHNTIDTYLHRESDTTINILA</sequence>
<keyword evidence="4" id="KW-1185">Reference proteome</keyword>
<gene>
    <name evidence="3" type="ORF">KHA99_11295</name>
</gene>
<feature type="compositionally biased region" description="Polar residues" evidence="1">
    <location>
        <begin position="1"/>
        <end position="24"/>
    </location>
</feature>
<evidence type="ECO:0000256" key="1">
    <source>
        <dbReference type="SAM" id="MobiDB-lite"/>
    </source>
</evidence>
<dbReference type="AlphaFoldDB" id="A0A942U639"/>
<dbReference type="EMBL" id="JAGYPF010000002">
    <property type="protein sequence ID" value="MBS4213033.1"/>
    <property type="molecule type" value="Genomic_DNA"/>
</dbReference>
<dbReference type="Gene3D" id="3.30.750.140">
    <property type="match status" value="1"/>
</dbReference>
<keyword evidence="3" id="KW-0966">Cell projection</keyword>
<feature type="domain" description="Flagellar hook-length control protein-like C-terminal" evidence="2">
    <location>
        <begin position="244"/>
        <end position="312"/>
    </location>
</feature>
<evidence type="ECO:0000313" key="4">
    <source>
        <dbReference type="Proteomes" id="UP000679749"/>
    </source>
</evidence>
<comment type="caution">
    <text evidence="3">The sequence shown here is derived from an EMBL/GenBank/DDBJ whole genome shotgun (WGS) entry which is preliminary data.</text>
</comment>
<protein>
    <submittedName>
        <fullName evidence="3">Flagellar hook-length control protein FliK</fullName>
    </submittedName>
</protein>
<feature type="region of interest" description="Disordered" evidence="1">
    <location>
        <begin position="1"/>
        <end position="45"/>
    </location>
</feature>
<organism evidence="3 4">
    <name type="scientific">Neobacillus rhizophilus</name>
    <dbReference type="NCBI Taxonomy" id="2833579"/>
    <lineage>
        <taxon>Bacteria</taxon>
        <taxon>Bacillati</taxon>
        <taxon>Bacillota</taxon>
        <taxon>Bacilli</taxon>
        <taxon>Bacillales</taxon>
        <taxon>Bacillaceae</taxon>
        <taxon>Neobacillus</taxon>
    </lineage>
</organism>
<dbReference type="InterPro" id="IPR038610">
    <property type="entry name" value="FliK-like_C_sf"/>
</dbReference>
<feature type="region of interest" description="Disordered" evidence="1">
    <location>
        <begin position="316"/>
        <end position="342"/>
    </location>
</feature>
<dbReference type="Pfam" id="PF02120">
    <property type="entry name" value="Flg_hook"/>
    <property type="match status" value="1"/>
</dbReference>